<reference evidence="6" key="1">
    <citation type="submission" date="2025-08" db="UniProtKB">
        <authorList>
            <consortium name="Ensembl"/>
        </authorList>
    </citation>
    <scope>IDENTIFICATION</scope>
</reference>
<dbReference type="AlphaFoldDB" id="A0A3Q2Z8T5"/>
<dbReference type="Proteomes" id="UP000264820">
    <property type="component" value="Unplaced"/>
</dbReference>
<dbReference type="GO" id="GO:0032259">
    <property type="term" value="P:methylation"/>
    <property type="evidence" value="ECO:0007669"/>
    <property type="project" value="UniProtKB-KW"/>
</dbReference>
<keyword evidence="3" id="KW-0808">Transferase</keyword>
<dbReference type="STRING" id="109280.ENSHCOP00000027315"/>
<proteinExistence type="predicted"/>
<reference evidence="6" key="2">
    <citation type="submission" date="2025-09" db="UniProtKB">
        <authorList>
            <consortium name="Ensembl"/>
        </authorList>
    </citation>
    <scope>IDENTIFICATION</scope>
</reference>
<dbReference type="OMA" id="GGWDTLW"/>
<evidence type="ECO:0000256" key="4">
    <source>
        <dbReference type="ARBA" id="ARBA00022691"/>
    </source>
</evidence>
<evidence type="ECO:0000256" key="3">
    <source>
        <dbReference type="ARBA" id="ARBA00022679"/>
    </source>
</evidence>
<dbReference type="Gene3D" id="3.40.50.150">
    <property type="entry name" value="Vaccinia Virus protein VP39"/>
    <property type="match status" value="1"/>
</dbReference>
<evidence type="ECO:0000256" key="2">
    <source>
        <dbReference type="ARBA" id="ARBA00022603"/>
    </source>
</evidence>
<keyword evidence="2" id="KW-0489">Methyltransferase</keyword>
<dbReference type="FunFam" id="3.40.50.150:FF:000118">
    <property type="entry name" value="Histamine N-methyltransferase"/>
    <property type="match status" value="1"/>
</dbReference>
<accession>A0A3Q2Z8T5</accession>
<evidence type="ECO:0000313" key="7">
    <source>
        <dbReference type="Proteomes" id="UP000264820"/>
    </source>
</evidence>
<dbReference type="SUPFAM" id="SSF53335">
    <property type="entry name" value="S-adenosyl-L-methionine-dependent methyltransferases"/>
    <property type="match status" value="1"/>
</dbReference>
<dbReference type="InterPro" id="IPR016673">
    <property type="entry name" value="HHMT-like"/>
</dbReference>
<dbReference type="InterPro" id="IPR029063">
    <property type="entry name" value="SAM-dependent_MTases_sf"/>
</dbReference>
<keyword evidence="4" id="KW-0949">S-adenosyl-L-methionine</keyword>
<comment type="subunit">
    <text evidence="1">Monomer.</text>
</comment>
<dbReference type="PROSITE" id="PS51597">
    <property type="entry name" value="SAM_HNMT"/>
    <property type="match status" value="1"/>
</dbReference>
<protein>
    <submittedName>
        <fullName evidence="6">Histamine N-methyltransferase</fullName>
    </submittedName>
</protein>
<organism evidence="6 7">
    <name type="scientific">Hippocampus comes</name>
    <name type="common">Tiger tail seahorse</name>
    <dbReference type="NCBI Taxonomy" id="109280"/>
    <lineage>
        <taxon>Eukaryota</taxon>
        <taxon>Metazoa</taxon>
        <taxon>Chordata</taxon>
        <taxon>Craniata</taxon>
        <taxon>Vertebrata</taxon>
        <taxon>Euteleostomi</taxon>
        <taxon>Actinopterygii</taxon>
        <taxon>Neopterygii</taxon>
        <taxon>Teleostei</taxon>
        <taxon>Neoteleostei</taxon>
        <taxon>Acanthomorphata</taxon>
        <taxon>Syngnathiaria</taxon>
        <taxon>Syngnathiformes</taxon>
        <taxon>Syngnathoidei</taxon>
        <taxon>Syngnathidae</taxon>
        <taxon>Hippocampus</taxon>
    </lineage>
</organism>
<evidence type="ECO:0000313" key="6">
    <source>
        <dbReference type="Ensembl" id="ENSHCOP00000027315.1"/>
    </source>
</evidence>
<evidence type="ECO:0000256" key="1">
    <source>
        <dbReference type="ARBA" id="ARBA00011245"/>
    </source>
</evidence>
<feature type="binding site" evidence="5">
    <location>
        <position position="27"/>
    </location>
    <ligand>
        <name>substrate</name>
    </ligand>
</feature>
<feature type="binding site" evidence="5">
    <location>
        <position position="277"/>
    </location>
    <ligand>
        <name>substrate</name>
    </ligand>
</feature>
<dbReference type="GO" id="GO:0008170">
    <property type="term" value="F:N-methyltransferase activity"/>
    <property type="evidence" value="ECO:0007669"/>
    <property type="project" value="InterPro"/>
</dbReference>
<dbReference type="Pfam" id="PF13489">
    <property type="entry name" value="Methyltransf_23"/>
    <property type="match status" value="1"/>
</dbReference>
<name>A0A3Q2Z8T5_HIPCM</name>
<keyword evidence="7" id="KW-1185">Reference proteome</keyword>
<dbReference type="GeneTree" id="ENSGT00390000002862"/>
<dbReference type="PIRSF" id="PIRSF016616">
    <property type="entry name" value="HHMT"/>
    <property type="match status" value="1"/>
</dbReference>
<sequence>MDTKTKSTIYEGSAARVFQFYLQNSDEHTAVVRFLEEHLPGEFKRYQNDKNELAVLGVGSGGGEVDVQILSLLQSIFPTLPITVDIVDGSVELLANFKALVAKTENLQKTPFTWHVMSSEDYRKQIKDVKKYDFIHLIQMIYFVDDLTESIKFYHSILKKNGSLVIIIEKTGHSWDTLWRTSEELEDEETPRYRSSEDVLASLKTLGLKYEEYSIPTTFDITECFDPNSETGQRLLCYLTETDDFYQSFTPQIRADILNLIRSKCSTEKDGKILFDNCLSCMIVHA</sequence>
<evidence type="ECO:0000256" key="5">
    <source>
        <dbReference type="PIRSR" id="PIRSR016616-2"/>
    </source>
</evidence>
<dbReference type="Ensembl" id="ENSHCOT00000023338.1">
    <property type="protein sequence ID" value="ENSHCOP00000027315.1"/>
    <property type="gene ID" value="ENSHCOG00000019039.1"/>
</dbReference>